<dbReference type="EMBL" id="JAPQFJ010000003">
    <property type="protein sequence ID" value="MCY6957850.1"/>
    <property type="molecule type" value="Genomic_DNA"/>
</dbReference>
<dbReference type="RefSeq" id="WP_268060252.1">
    <property type="nucleotide sequence ID" value="NZ_JAPQFJ010000003.1"/>
</dbReference>
<comment type="caution">
    <text evidence="1">The sequence shown here is derived from an EMBL/GenBank/DDBJ whole genome shotgun (WGS) entry which is preliminary data.</text>
</comment>
<proteinExistence type="predicted"/>
<organism evidence="1 2">
    <name type="scientific">Clostridium brassicae</name>
    <dbReference type="NCBI Taxonomy" id="2999072"/>
    <lineage>
        <taxon>Bacteria</taxon>
        <taxon>Bacillati</taxon>
        <taxon>Bacillota</taxon>
        <taxon>Clostridia</taxon>
        <taxon>Eubacteriales</taxon>
        <taxon>Clostridiaceae</taxon>
        <taxon>Clostridium</taxon>
    </lineage>
</organism>
<dbReference type="Proteomes" id="UP001144612">
    <property type="component" value="Unassembled WGS sequence"/>
</dbReference>
<evidence type="ECO:0000313" key="2">
    <source>
        <dbReference type="Proteomes" id="UP001144612"/>
    </source>
</evidence>
<reference evidence="1" key="1">
    <citation type="submission" date="2022-12" db="EMBL/GenBank/DDBJ databases">
        <title>Clostridium sp. nov., isolated from industrial wastewater.</title>
        <authorList>
            <person name="Jiayan W."/>
        </authorList>
    </citation>
    <scope>NUCLEOTIDE SEQUENCE</scope>
    <source>
        <strain evidence="1">ZC22-4</strain>
    </source>
</reference>
<name>A0ABT4D6B8_9CLOT</name>
<protein>
    <submittedName>
        <fullName evidence="1">Uncharacterized protein</fullName>
    </submittedName>
</protein>
<sequence length="67" mass="7665">MKNYTVSVPISGWVCVSVEANNEDEAISKAFEEATLEDLEEWEMHKCIVEGNVFHGLMNEIDIFKED</sequence>
<accession>A0ABT4D6B8</accession>
<gene>
    <name evidence="1" type="ORF">OW729_04435</name>
</gene>
<keyword evidence="2" id="KW-1185">Reference proteome</keyword>
<evidence type="ECO:0000313" key="1">
    <source>
        <dbReference type="EMBL" id="MCY6957850.1"/>
    </source>
</evidence>